<dbReference type="InterPro" id="IPR002921">
    <property type="entry name" value="Fungal_lipase-type"/>
</dbReference>
<dbReference type="CDD" id="cd00519">
    <property type="entry name" value="Lipase_3"/>
    <property type="match status" value="1"/>
</dbReference>
<dbReference type="GO" id="GO:0006629">
    <property type="term" value="P:lipid metabolic process"/>
    <property type="evidence" value="ECO:0007669"/>
    <property type="project" value="InterPro"/>
</dbReference>
<accession>A0AAD3D9F1</accession>
<dbReference type="InterPro" id="IPR029058">
    <property type="entry name" value="AB_hydrolase_fold"/>
</dbReference>
<dbReference type="Proteomes" id="UP001054902">
    <property type="component" value="Unassembled WGS sequence"/>
</dbReference>
<evidence type="ECO:0000259" key="1">
    <source>
        <dbReference type="Pfam" id="PF01764"/>
    </source>
</evidence>
<dbReference type="Pfam" id="PF01764">
    <property type="entry name" value="Lipase_3"/>
    <property type="match status" value="1"/>
</dbReference>
<dbReference type="PANTHER" id="PTHR46023:SF6">
    <property type="entry name" value="LIPASE CLASS 3 FAMILY PROTEIN"/>
    <property type="match status" value="1"/>
</dbReference>
<dbReference type="AlphaFoldDB" id="A0AAD3D9F1"/>
<name>A0AAD3D9F1_9STRA</name>
<dbReference type="EMBL" id="BLLK01000062">
    <property type="protein sequence ID" value="GFH58885.1"/>
    <property type="molecule type" value="Genomic_DNA"/>
</dbReference>
<dbReference type="PANTHER" id="PTHR46023">
    <property type="entry name" value="LIPASE CLASS 3 PROTEIN-LIKE"/>
    <property type="match status" value="1"/>
</dbReference>
<dbReference type="SUPFAM" id="SSF53474">
    <property type="entry name" value="alpha/beta-Hydrolases"/>
    <property type="match status" value="1"/>
</dbReference>
<dbReference type="Gene3D" id="3.40.50.1820">
    <property type="entry name" value="alpha/beta hydrolase"/>
    <property type="match status" value="1"/>
</dbReference>
<keyword evidence="3" id="KW-1185">Reference proteome</keyword>
<proteinExistence type="predicted"/>
<gene>
    <name evidence="2" type="ORF">CTEN210_15361</name>
</gene>
<comment type="caution">
    <text evidence="2">The sequence shown here is derived from an EMBL/GenBank/DDBJ whole genome shotgun (WGS) entry which is preliminary data.</text>
</comment>
<evidence type="ECO:0000313" key="3">
    <source>
        <dbReference type="Proteomes" id="UP001054902"/>
    </source>
</evidence>
<sequence>MGSRVMTIVRKRWVQIGLVGGLASYSYYKVKKSKKEEELAALAEAKNASVFNFFGLGGKKEEEQKKVEEESSIFDLFQVYKDKQGNTDEVDRDKNVTSSSLFKSFSVDSSTTEEKIQENEEEGSLFSGISHMLSAKKPSIANEPEKDTSPASSLAKSFGSLITGEISQQDFTNMIQTAQIYQKQGDVQETKSTLELLQLFKSKQAEVQSHISNTLGQSLPLELIQGFDPASIIYYLEKQDETKNPSWKRRKHRFRKGVDTDVVRDLNQALHLANISYLDSVEQVKSQLGLWTKNEWELVYAQMESLPEQPSHFLAIKKGQSRWSSQLEVLMVVRGTKTVPDMLTDALLDDEDYRDGKAHAGILRSGKYLVEKHEGLLEHLRELAKKKKIKLTLIGHSLGAGAASIAGMEFREKDNIEVQVIGFGCPAILSQELSESTKEYITTVIGDDDVVPRLSAETIANLYLDLMDYDWTSYAYRDIEDALMEVQKNLGFFGIDKKDVKSLLRIVDKAMNKYVKPNTRKNQKLIRGKRLEPILFPPGNCVHFYRDGVSVSGSYVPCTFFNEIDVKRTMVNDHLISLGYRKIFLELMRNYMQDDHFSFEDIEEN</sequence>
<protein>
    <recommendedName>
        <fullName evidence="1">Fungal lipase-type domain-containing protein</fullName>
    </recommendedName>
</protein>
<reference evidence="2 3" key="1">
    <citation type="journal article" date="2021" name="Sci. Rep.">
        <title>The genome of the diatom Chaetoceros tenuissimus carries an ancient integrated fragment of an extant virus.</title>
        <authorList>
            <person name="Hongo Y."/>
            <person name="Kimura K."/>
            <person name="Takaki Y."/>
            <person name="Yoshida Y."/>
            <person name="Baba S."/>
            <person name="Kobayashi G."/>
            <person name="Nagasaki K."/>
            <person name="Hano T."/>
            <person name="Tomaru Y."/>
        </authorList>
    </citation>
    <scope>NUCLEOTIDE SEQUENCE [LARGE SCALE GENOMIC DNA]</scope>
    <source>
        <strain evidence="2 3">NIES-3715</strain>
    </source>
</reference>
<evidence type="ECO:0000313" key="2">
    <source>
        <dbReference type="EMBL" id="GFH58885.1"/>
    </source>
</evidence>
<feature type="domain" description="Fungal lipase-type" evidence="1">
    <location>
        <begin position="331"/>
        <end position="457"/>
    </location>
</feature>
<organism evidence="2 3">
    <name type="scientific">Chaetoceros tenuissimus</name>
    <dbReference type="NCBI Taxonomy" id="426638"/>
    <lineage>
        <taxon>Eukaryota</taxon>
        <taxon>Sar</taxon>
        <taxon>Stramenopiles</taxon>
        <taxon>Ochrophyta</taxon>
        <taxon>Bacillariophyta</taxon>
        <taxon>Coscinodiscophyceae</taxon>
        <taxon>Chaetocerotophycidae</taxon>
        <taxon>Chaetocerotales</taxon>
        <taxon>Chaetocerotaceae</taxon>
        <taxon>Chaetoceros</taxon>
    </lineage>
</organism>